<feature type="domain" description="DUF5129" evidence="3">
    <location>
        <begin position="50"/>
        <end position="324"/>
    </location>
</feature>
<evidence type="ECO:0000259" key="3">
    <source>
        <dbReference type="Pfam" id="PF17173"/>
    </source>
</evidence>
<keyword evidence="1" id="KW-1133">Transmembrane helix</keyword>
<dbReference type="InterPro" id="IPR033435">
    <property type="entry name" value="DUF5129"/>
</dbReference>
<dbReference type="KEGG" id="cvt:B843_12115"/>
<feature type="chain" id="PRO_5004875051" description="DUF5129 domain-containing protein" evidence="2">
    <location>
        <begin position="30"/>
        <end position="447"/>
    </location>
</feature>
<proteinExistence type="predicted"/>
<dbReference type="EMBL" id="CP004353">
    <property type="protein sequence ID" value="AHI23799.1"/>
    <property type="molecule type" value="Genomic_DNA"/>
</dbReference>
<evidence type="ECO:0000313" key="4">
    <source>
        <dbReference type="EMBL" id="AHI23799.1"/>
    </source>
</evidence>
<evidence type="ECO:0000313" key="5">
    <source>
        <dbReference type="Proteomes" id="UP000019222"/>
    </source>
</evidence>
<keyword evidence="1" id="KW-0472">Membrane</keyword>
<dbReference type="PATRIC" id="fig|1224164.3.peg.2444"/>
<dbReference type="eggNOG" id="ENOG50337I7">
    <property type="taxonomic scope" value="Bacteria"/>
</dbReference>
<keyword evidence="5" id="KW-1185">Reference proteome</keyword>
<dbReference type="RefSeq" id="WP_025253781.1">
    <property type="nucleotide sequence ID" value="NZ_CP004353.1"/>
</dbReference>
<keyword evidence="2" id="KW-0732">Signal</keyword>
<dbReference type="HOGENOM" id="CLU_028326_0_0_11"/>
<dbReference type="Proteomes" id="UP000019222">
    <property type="component" value="Chromosome"/>
</dbReference>
<accession>W5Y4F7</accession>
<protein>
    <recommendedName>
        <fullName evidence="3">DUF5129 domain-containing protein</fullName>
    </recommendedName>
</protein>
<feature type="signal peptide" evidence="2">
    <location>
        <begin position="1"/>
        <end position="29"/>
    </location>
</feature>
<name>W5Y4F7_9CORY</name>
<dbReference type="Pfam" id="PF17173">
    <property type="entry name" value="DUF5129"/>
    <property type="match status" value="1"/>
</dbReference>
<evidence type="ECO:0000256" key="2">
    <source>
        <dbReference type="SAM" id="SignalP"/>
    </source>
</evidence>
<organism evidence="4 5">
    <name type="scientific">Corynebacterium vitaeruminis DSM 20294</name>
    <dbReference type="NCBI Taxonomy" id="1224164"/>
    <lineage>
        <taxon>Bacteria</taxon>
        <taxon>Bacillati</taxon>
        <taxon>Actinomycetota</taxon>
        <taxon>Actinomycetes</taxon>
        <taxon>Mycobacteriales</taxon>
        <taxon>Corynebacteriaceae</taxon>
        <taxon>Corynebacterium</taxon>
    </lineage>
</organism>
<evidence type="ECO:0000256" key="1">
    <source>
        <dbReference type="SAM" id="Phobius"/>
    </source>
</evidence>
<dbReference type="Gene3D" id="3.10.310.50">
    <property type="match status" value="1"/>
</dbReference>
<gene>
    <name evidence="4" type="ORF">B843_12115</name>
</gene>
<feature type="transmembrane region" description="Helical" evidence="1">
    <location>
        <begin position="179"/>
        <end position="199"/>
    </location>
</feature>
<dbReference type="STRING" id="1224164.B843_12115"/>
<sequence length="447" mass="48189">MRRTAQLSALLGALFMAVVALGLAPHAAAATPQQVTVYDPDDVLSDQEEATLRDETAKLDFPVDVPHVDYIVSATATAPYDDWVKDFGLNQHRELINAEGNKWADGHVLFTVDVNLRKMGTYVGEDLKEPLGYTSDATKYVDSMQSDFKKGDWVGGLLTGAQTVADHGSSSGLSATQGALLGGGIAVLGVGAAGVAVAATRKKQRSKALTDYDTVATDYARLAGELDSIDVRAHSLRSPIADAALRRQWEEIKSGFLNYHDAMMHLPEKADEKAIFARRKEFASAAGSVESLRHAEANIETMFKMENGDTDTRLRELLNLREDILKARVEAKDSAIAERIGELDARSQALMKSLDSPALMDEYSQIVSEFGTLTQALAKKQLTKANLDKHETPSLGSADWHPGYGYNNYVPFMLMSTWHSEAVQAASSSSTASYSGGFSGAGASGSF</sequence>
<keyword evidence="1" id="KW-0812">Transmembrane</keyword>
<reference evidence="4 5" key="1">
    <citation type="submission" date="2013-02" db="EMBL/GenBank/DDBJ databases">
        <title>The complete genome sequence of Corynebacterium vitaeruminis DSM 20294.</title>
        <authorList>
            <person name="Ruckert C."/>
            <person name="Albersmeier A."/>
            <person name="Kalinowski J."/>
        </authorList>
    </citation>
    <scope>NUCLEOTIDE SEQUENCE [LARGE SCALE GENOMIC DNA]</scope>
    <source>
        <strain evidence="5">ATCC 10234</strain>
    </source>
</reference>
<dbReference type="AlphaFoldDB" id="W5Y4F7"/>